<dbReference type="EMBL" id="SMOL01000458">
    <property type="protein sequence ID" value="KAB2613743.1"/>
    <property type="molecule type" value="Genomic_DNA"/>
</dbReference>
<gene>
    <name evidence="1" type="ORF">D8674_036059</name>
</gene>
<dbReference type="AlphaFoldDB" id="A0A5N5GFC0"/>
<comment type="caution">
    <text evidence="1">The sequence shown here is derived from an EMBL/GenBank/DDBJ whole genome shotgun (WGS) entry which is preliminary data.</text>
</comment>
<evidence type="ECO:0000313" key="1">
    <source>
        <dbReference type="EMBL" id="KAB2613743.1"/>
    </source>
</evidence>
<accession>A0A5N5GFC0</accession>
<reference evidence="2" key="2">
    <citation type="submission" date="2019-10" db="EMBL/GenBank/DDBJ databases">
        <title>A de novo genome assembly of a pear dwarfing rootstock.</title>
        <authorList>
            <person name="Wang F."/>
            <person name="Wang J."/>
            <person name="Li S."/>
            <person name="Zhang Y."/>
            <person name="Fang M."/>
            <person name="Ma L."/>
            <person name="Zhao Y."/>
            <person name="Jiang S."/>
        </authorList>
    </citation>
    <scope>NUCLEOTIDE SEQUENCE [LARGE SCALE GENOMIC DNA]</scope>
</reference>
<sequence>MSSGIRAGFSPQLKIMAMIINPFQDHIIKEISFVDWNSPSIYDKYDDDDECTIDVAHQGVYLLLGDEGFVDWGYPHNMSTMAETFYM</sequence>
<reference evidence="1 2" key="3">
    <citation type="submission" date="2019-11" db="EMBL/GenBank/DDBJ databases">
        <title>A de novo genome assembly of a pear dwarfing rootstock.</title>
        <authorList>
            <person name="Wang F."/>
            <person name="Wang J."/>
            <person name="Li S."/>
            <person name="Zhang Y."/>
            <person name="Fang M."/>
            <person name="Ma L."/>
            <person name="Zhao Y."/>
            <person name="Jiang S."/>
        </authorList>
    </citation>
    <scope>NUCLEOTIDE SEQUENCE [LARGE SCALE GENOMIC DNA]</scope>
    <source>
        <strain evidence="1">S2</strain>
        <tissue evidence="1">Leaf</tissue>
    </source>
</reference>
<organism evidence="1 2">
    <name type="scientific">Pyrus ussuriensis x Pyrus communis</name>
    <dbReference type="NCBI Taxonomy" id="2448454"/>
    <lineage>
        <taxon>Eukaryota</taxon>
        <taxon>Viridiplantae</taxon>
        <taxon>Streptophyta</taxon>
        <taxon>Embryophyta</taxon>
        <taxon>Tracheophyta</taxon>
        <taxon>Spermatophyta</taxon>
        <taxon>Magnoliopsida</taxon>
        <taxon>eudicotyledons</taxon>
        <taxon>Gunneridae</taxon>
        <taxon>Pentapetalae</taxon>
        <taxon>rosids</taxon>
        <taxon>fabids</taxon>
        <taxon>Rosales</taxon>
        <taxon>Rosaceae</taxon>
        <taxon>Amygdaloideae</taxon>
        <taxon>Maleae</taxon>
        <taxon>Pyrus</taxon>
    </lineage>
</organism>
<proteinExistence type="predicted"/>
<protein>
    <submittedName>
        <fullName evidence="1">U-box domain-containing protein 28-like</fullName>
    </submittedName>
</protein>
<name>A0A5N5GFC0_9ROSA</name>
<reference evidence="1 2" key="1">
    <citation type="submission" date="2019-09" db="EMBL/GenBank/DDBJ databases">
        <authorList>
            <person name="Ou C."/>
        </authorList>
    </citation>
    <scope>NUCLEOTIDE SEQUENCE [LARGE SCALE GENOMIC DNA]</scope>
    <source>
        <strain evidence="1">S2</strain>
        <tissue evidence="1">Leaf</tissue>
    </source>
</reference>
<keyword evidence="2" id="KW-1185">Reference proteome</keyword>
<evidence type="ECO:0000313" key="2">
    <source>
        <dbReference type="Proteomes" id="UP000327157"/>
    </source>
</evidence>
<dbReference type="Proteomes" id="UP000327157">
    <property type="component" value="Chromosome 9"/>
</dbReference>